<evidence type="ECO:0000256" key="3">
    <source>
        <dbReference type="ARBA" id="ARBA00022475"/>
    </source>
</evidence>
<evidence type="ECO:0000256" key="9">
    <source>
        <dbReference type="ARBA" id="ARBA00023136"/>
    </source>
</evidence>
<evidence type="ECO:0000256" key="1">
    <source>
        <dbReference type="ARBA" id="ARBA00004202"/>
    </source>
</evidence>
<evidence type="ECO:0000256" key="2">
    <source>
        <dbReference type="ARBA" id="ARBA00022448"/>
    </source>
</evidence>
<evidence type="ECO:0000256" key="6">
    <source>
        <dbReference type="ARBA" id="ARBA00022840"/>
    </source>
</evidence>
<dbReference type="PANTHER" id="PTHR42771">
    <property type="entry name" value="IRON(3+)-HYDROXAMATE IMPORT ATP-BINDING PROTEIN FHUC"/>
    <property type="match status" value="1"/>
</dbReference>
<evidence type="ECO:0000256" key="4">
    <source>
        <dbReference type="ARBA" id="ARBA00022496"/>
    </source>
</evidence>
<proteinExistence type="predicted"/>
<dbReference type="GO" id="GO:0005886">
    <property type="term" value="C:plasma membrane"/>
    <property type="evidence" value="ECO:0007669"/>
    <property type="project" value="UniProtKB-SubCell"/>
</dbReference>
<keyword evidence="6" id="KW-0067">ATP-binding</keyword>
<keyword evidence="8" id="KW-0406">Ion transport</keyword>
<organism evidence="11 12">
    <name type="scientific">Actinobaculum massiliense ACS-171-V-Col2</name>
    <dbReference type="NCBI Taxonomy" id="883066"/>
    <lineage>
        <taxon>Bacteria</taxon>
        <taxon>Bacillati</taxon>
        <taxon>Actinomycetota</taxon>
        <taxon>Actinomycetes</taxon>
        <taxon>Actinomycetales</taxon>
        <taxon>Actinomycetaceae</taxon>
        <taxon>Actinobaculum</taxon>
    </lineage>
</organism>
<dbReference type="AlphaFoldDB" id="K9EG62"/>
<evidence type="ECO:0000259" key="10">
    <source>
        <dbReference type="PROSITE" id="PS50893"/>
    </source>
</evidence>
<dbReference type="PROSITE" id="PS50893">
    <property type="entry name" value="ABC_TRANSPORTER_2"/>
    <property type="match status" value="1"/>
</dbReference>
<evidence type="ECO:0000256" key="7">
    <source>
        <dbReference type="ARBA" id="ARBA00023004"/>
    </source>
</evidence>
<keyword evidence="9" id="KW-0472">Membrane</keyword>
<dbReference type="Pfam" id="PF00005">
    <property type="entry name" value="ABC_tran"/>
    <property type="match status" value="1"/>
</dbReference>
<comment type="caution">
    <text evidence="11">The sequence shown here is derived from an EMBL/GenBank/DDBJ whole genome shotgun (WGS) entry which is preliminary data.</text>
</comment>
<dbReference type="PROSITE" id="PS00211">
    <property type="entry name" value="ABC_TRANSPORTER_1"/>
    <property type="match status" value="1"/>
</dbReference>
<dbReference type="InterPro" id="IPR017871">
    <property type="entry name" value="ABC_transporter-like_CS"/>
</dbReference>
<keyword evidence="3" id="KW-1003">Cell membrane</keyword>
<dbReference type="EMBL" id="AGWL01000002">
    <property type="protein sequence ID" value="EKU95663.1"/>
    <property type="molecule type" value="Genomic_DNA"/>
</dbReference>
<evidence type="ECO:0000313" key="11">
    <source>
        <dbReference type="EMBL" id="EKU95663.1"/>
    </source>
</evidence>
<dbReference type="SUPFAM" id="SSF52540">
    <property type="entry name" value="P-loop containing nucleoside triphosphate hydrolases"/>
    <property type="match status" value="1"/>
</dbReference>
<dbReference type="Proteomes" id="UP000009888">
    <property type="component" value="Unassembled WGS sequence"/>
</dbReference>
<dbReference type="CDD" id="cd03214">
    <property type="entry name" value="ABC_Iron-Siderophores_B12_Hemin"/>
    <property type="match status" value="1"/>
</dbReference>
<dbReference type="InterPro" id="IPR051535">
    <property type="entry name" value="Siderophore_ABC-ATPase"/>
</dbReference>
<dbReference type="HOGENOM" id="CLU_000604_1_11_11"/>
<reference evidence="11 12" key="1">
    <citation type="submission" date="2012-09" db="EMBL/GenBank/DDBJ databases">
        <title>The Genome Sequence of Actinobaculum massiliae ACS-171-V-COL2.</title>
        <authorList>
            <consortium name="The Broad Institute Genome Sequencing Platform"/>
            <person name="Earl A."/>
            <person name="Ward D."/>
            <person name="Feldgarden M."/>
            <person name="Gevers D."/>
            <person name="Saerens B."/>
            <person name="Vaneechoutte M."/>
            <person name="Walker B."/>
            <person name="Young S.K."/>
            <person name="Zeng Q."/>
            <person name="Gargeya S."/>
            <person name="Fitzgerald M."/>
            <person name="Haas B."/>
            <person name="Abouelleil A."/>
            <person name="Alvarado L."/>
            <person name="Arachchi H.M."/>
            <person name="Berlin A."/>
            <person name="Chapman S.B."/>
            <person name="Goldberg J."/>
            <person name="Griggs A."/>
            <person name="Gujja S."/>
            <person name="Hansen M."/>
            <person name="Howarth C."/>
            <person name="Imamovic A."/>
            <person name="Larimer J."/>
            <person name="McCowen C."/>
            <person name="Montmayeur A."/>
            <person name="Murphy C."/>
            <person name="Neiman D."/>
            <person name="Pearson M."/>
            <person name="Priest M."/>
            <person name="Roberts A."/>
            <person name="Saif S."/>
            <person name="Shea T."/>
            <person name="Sisk P."/>
            <person name="Sykes S."/>
            <person name="Wortman J."/>
            <person name="Nusbaum C."/>
            <person name="Birren B."/>
        </authorList>
    </citation>
    <scope>NUCLEOTIDE SEQUENCE [LARGE SCALE GENOMIC DNA]</scope>
    <source>
        <strain evidence="12">ACS-171-V-Col2</strain>
    </source>
</reference>
<accession>K9EG62</accession>
<feature type="domain" description="ABC transporter" evidence="10">
    <location>
        <begin position="11"/>
        <end position="246"/>
    </location>
</feature>
<dbReference type="InterPro" id="IPR027417">
    <property type="entry name" value="P-loop_NTPase"/>
</dbReference>
<comment type="subcellular location">
    <subcellularLocation>
        <location evidence="1">Cell membrane</location>
        <topology evidence="1">Peripheral membrane protein</topology>
    </subcellularLocation>
</comment>
<dbReference type="GO" id="GO:0006826">
    <property type="term" value="P:iron ion transport"/>
    <property type="evidence" value="ECO:0007669"/>
    <property type="project" value="UniProtKB-KW"/>
</dbReference>
<dbReference type="eggNOG" id="COG1120">
    <property type="taxonomic scope" value="Bacteria"/>
</dbReference>
<dbReference type="SMART" id="SM00382">
    <property type="entry name" value="AAA"/>
    <property type="match status" value="1"/>
</dbReference>
<dbReference type="RefSeq" id="WP_007000667.1">
    <property type="nucleotide sequence ID" value="NZ_JH992955.1"/>
</dbReference>
<dbReference type="Gene3D" id="3.40.50.300">
    <property type="entry name" value="P-loop containing nucleotide triphosphate hydrolases"/>
    <property type="match status" value="1"/>
</dbReference>
<dbReference type="InterPro" id="IPR003593">
    <property type="entry name" value="AAA+_ATPase"/>
</dbReference>
<keyword evidence="7" id="KW-0408">Iron</keyword>
<dbReference type="InterPro" id="IPR003439">
    <property type="entry name" value="ABC_transporter-like_ATP-bd"/>
</dbReference>
<evidence type="ECO:0000313" key="12">
    <source>
        <dbReference type="Proteomes" id="UP000009888"/>
    </source>
</evidence>
<dbReference type="PANTHER" id="PTHR42771:SF2">
    <property type="entry name" value="IRON(3+)-HYDROXAMATE IMPORT ATP-BINDING PROTEIN FHUC"/>
    <property type="match status" value="1"/>
</dbReference>
<keyword evidence="2" id="KW-0813">Transport</keyword>
<dbReference type="GO" id="GO:0016887">
    <property type="term" value="F:ATP hydrolysis activity"/>
    <property type="evidence" value="ECO:0007669"/>
    <property type="project" value="InterPro"/>
</dbReference>
<protein>
    <recommendedName>
        <fullName evidence="10">ABC transporter domain-containing protein</fullName>
    </recommendedName>
</protein>
<sequence>MVDKSSSTARLRAHQLELGYAERCVVRGVEVEIRGGSFTAIVGANGCGKSTLLRGLARLLTPRRGAVLLDGASISHLKTRAVAQQIGLLPQSPISPEGITVRELVARGRYPHQGLLSRASAEDEAVVNRAMEVTDTATLADRLVDELSGGQRQRVWVATAIAQDTPIMLLDEPTTFLDLANQIELMNLFRDLNQQGRTMVAVLHELNQAARYATDVIAMKDGEVAITGTPEQVFTAANLAEIFGLNCLVIEDPVTGGPLIVPSA</sequence>
<evidence type="ECO:0000256" key="8">
    <source>
        <dbReference type="ARBA" id="ARBA00023065"/>
    </source>
</evidence>
<evidence type="ECO:0000256" key="5">
    <source>
        <dbReference type="ARBA" id="ARBA00022741"/>
    </source>
</evidence>
<name>K9EG62_9ACTO</name>
<dbReference type="PATRIC" id="fig|883066.3.peg.471"/>
<keyword evidence="5" id="KW-0547">Nucleotide-binding</keyword>
<dbReference type="STRING" id="202789.GCA_001457435_01685"/>
<dbReference type="FunFam" id="3.40.50.300:FF:000134">
    <property type="entry name" value="Iron-enterobactin ABC transporter ATP-binding protein"/>
    <property type="match status" value="1"/>
</dbReference>
<gene>
    <name evidence="11" type="ORF">HMPREF9233_00450</name>
</gene>
<keyword evidence="12" id="KW-1185">Reference proteome</keyword>
<dbReference type="GO" id="GO:0005524">
    <property type="term" value="F:ATP binding"/>
    <property type="evidence" value="ECO:0007669"/>
    <property type="project" value="UniProtKB-KW"/>
</dbReference>
<keyword evidence="4" id="KW-0410">Iron transport</keyword>